<dbReference type="InParanoid" id="A0A1D3CT38"/>
<gene>
    <name evidence="1" type="ORF">cyc_08482</name>
</gene>
<evidence type="ECO:0000313" key="2">
    <source>
        <dbReference type="Proteomes" id="UP000095192"/>
    </source>
</evidence>
<protein>
    <submittedName>
        <fullName evidence="1">Uncharacterized protein</fullName>
    </submittedName>
</protein>
<dbReference type="VEuPathDB" id="ToxoDB:cyc_08482"/>
<evidence type="ECO:0000313" key="1">
    <source>
        <dbReference type="EMBL" id="OEH74352.1"/>
    </source>
</evidence>
<dbReference type="AlphaFoldDB" id="A0A1D3CT38"/>
<name>A0A1D3CT38_9EIME</name>
<dbReference type="EMBL" id="JROU02002060">
    <property type="protein sequence ID" value="OEH74352.1"/>
    <property type="molecule type" value="Genomic_DNA"/>
</dbReference>
<sequence length="66" mass="7153">MAKGIGDMADQMRFGVTGLTVEVDPVEDDEDDGIIVPLPLNITLPEYKELNMQVSLEAACGRTSRS</sequence>
<dbReference type="Proteomes" id="UP000095192">
    <property type="component" value="Unassembled WGS sequence"/>
</dbReference>
<keyword evidence="2" id="KW-1185">Reference proteome</keyword>
<comment type="caution">
    <text evidence="1">The sequence shown here is derived from an EMBL/GenBank/DDBJ whole genome shotgun (WGS) entry which is preliminary data.</text>
</comment>
<reference evidence="1 2" key="1">
    <citation type="journal article" date="2016" name="BMC Genomics">
        <title>Comparative genomics reveals Cyclospora cayetanensis possesses coccidia-like metabolism and invasion components but unique surface antigens.</title>
        <authorList>
            <person name="Liu S."/>
            <person name="Wang L."/>
            <person name="Zheng H."/>
            <person name="Xu Z."/>
            <person name="Roellig D.M."/>
            <person name="Li N."/>
            <person name="Frace M.A."/>
            <person name="Tang K."/>
            <person name="Arrowood M.J."/>
            <person name="Moss D.M."/>
            <person name="Zhang L."/>
            <person name="Feng Y."/>
            <person name="Xiao L."/>
        </authorList>
    </citation>
    <scope>NUCLEOTIDE SEQUENCE [LARGE SCALE GENOMIC DNA]</scope>
    <source>
        <strain evidence="1 2">CHN_HEN01</strain>
    </source>
</reference>
<accession>A0A1D3CT38</accession>
<proteinExistence type="predicted"/>
<organism evidence="1 2">
    <name type="scientific">Cyclospora cayetanensis</name>
    <dbReference type="NCBI Taxonomy" id="88456"/>
    <lineage>
        <taxon>Eukaryota</taxon>
        <taxon>Sar</taxon>
        <taxon>Alveolata</taxon>
        <taxon>Apicomplexa</taxon>
        <taxon>Conoidasida</taxon>
        <taxon>Coccidia</taxon>
        <taxon>Eucoccidiorida</taxon>
        <taxon>Eimeriorina</taxon>
        <taxon>Eimeriidae</taxon>
        <taxon>Cyclospora</taxon>
    </lineage>
</organism>